<accession>A0A3F2ZEK4</accession>
<dbReference type="Proteomes" id="UP000092462">
    <property type="component" value="Unassembled WGS sequence"/>
</dbReference>
<dbReference type="GO" id="GO:0005886">
    <property type="term" value="C:plasma membrane"/>
    <property type="evidence" value="ECO:0007669"/>
    <property type="project" value="UniProtKB-SubCell"/>
</dbReference>
<keyword evidence="2 6" id="KW-1003">Cell membrane</keyword>
<dbReference type="InterPro" id="IPR013604">
    <property type="entry name" value="7TM_chemorcpt"/>
</dbReference>
<feature type="transmembrane region" description="Helical" evidence="6">
    <location>
        <begin position="350"/>
        <end position="368"/>
    </location>
</feature>
<evidence type="ECO:0000256" key="4">
    <source>
        <dbReference type="ARBA" id="ARBA00022989"/>
    </source>
</evidence>
<evidence type="ECO:0000313" key="8">
    <source>
        <dbReference type="Proteomes" id="UP000092462"/>
    </source>
</evidence>
<dbReference type="Pfam" id="PF08395">
    <property type="entry name" value="7tm_7"/>
    <property type="match status" value="1"/>
</dbReference>
<name>A0A3F2ZEK4_PHLPP</name>
<keyword evidence="6" id="KW-0675">Receptor</keyword>
<comment type="similarity">
    <text evidence="6">Belongs to the insect chemoreceptor superfamily. Gustatory receptor (GR) family.</text>
</comment>
<keyword evidence="6" id="KW-0807">Transducer</keyword>
<evidence type="ECO:0000256" key="2">
    <source>
        <dbReference type="ARBA" id="ARBA00022475"/>
    </source>
</evidence>
<feature type="transmembrane region" description="Helical" evidence="6">
    <location>
        <begin position="74"/>
        <end position="97"/>
    </location>
</feature>
<feature type="transmembrane region" description="Helical" evidence="6">
    <location>
        <begin position="133"/>
        <end position="151"/>
    </location>
</feature>
<dbReference type="EMBL" id="AJVK01002327">
    <property type="status" value="NOT_ANNOTATED_CDS"/>
    <property type="molecule type" value="Genomic_DNA"/>
</dbReference>
<feature type="transmembrane region" description="Helical" evidence="6">
    <location>
        <begin position="171"/>
        <end position="197"/>
    </location>
</feature>
<comment type="function">
    <text evidence="6">Gustatory receptor which mediates acceptance or avoidance behavior, depending on its substrates.</text>
</comment>
<proteinExistence type="inferred from homology"/>
<organism evidence="7 8">
    <name type="scientific">Phlebotomus papatasi</name>
    <name type="common">Sandfly</name>
    <dbReference type="NCBI Taxonomy" id="29031"/>
    <lineage>
        <taxon>Eukaryota</taxon>
        <taxon>Metazoa</taxon>
        <taxon>Ecdysozoa</taxon>
        <taxon>Arthropoda</taxon>
        <taxon>Hexapoda</taxon>
        <taxon>Insecta</taxon>
        <taxon>Pterygota</taxon>
        <taxon>Neoptera</taxon>
        <taxon>Endopterygota</taxon>
        <taxon>Diptera</taxon>
        <taxon>Nematocera</taxon>
        <taxon>Psychodoidea</taxon>
        <taxon>Psychodidae</taxon>
        <taxon>Phlebotomus</taxon>
        <taxon>Phlebotomus</taxon>
    </lineage>
</organism>
<feature type="transmembrane region" description="Helical" evidence="6">
    <location>
        <begin position="262"/>
        <end position="279"/>
    </location>
</feature>
<evidence type="ECO:0000256" key="1">
    <source>
        <dbReference type="ARBA" id="ARBA00004651"/>
    </source>
</evidence>
<reference evidence="7" key="1">
    <citation type="submission" date="2022-08" db="UniProtKB">
        <authorList>
            <consortium name="EnsemblMetazoa"/>
        </authorList>
    </citation>
    <scope>IDENTIFICATION</scope>
    <source>
        <strain evidence="7">Israel</strain>
    </source>
</reference>
<comment type="subcellular location">
    <subcellularLocation>
        <location evidence="1 6">Cell membrane</location>
        <topology evidence="1 6">Multi-pass membrane protein</topology>
    </subcellularLocation>
</comment>
<dbReference type="GO" id="GO:0050909">
    <property type="term" value="P:sensory perception of taste"/>
    <property type="evidence" value="ECO:0007669"/>
    <property type="project" value="InterPro"/>
</dbReference>
<evidence type="ECO:0000256" key="3">
    <source>
        <dbReference type="ARBA" id="ARBA00022692"/>
    </source>
</evidence>
<dbReference type="EnsemblMetazoa" id="PPAI013260-RA">
    <property type="protein sequence ID" value="PPAI013260-PA"/>
    <property type="gene ID" value="PPAI013260"/>
</dbReference>
<feature type="transmembrane region" description="Helical" evidence="6">
    <location>
        <begin position="218"/>
        <end position="242"/>
    </location>
</feature>
<dbReference type="AlphaFoldDB" id="A0A3F2ZEK4"/>
<sequence length="375" mass="43935">MAFTDKLGVLFIFQKFLLLPNYKADLEKNIIILAFRLLPTIILILFALKDVFEAYSDDESNIAELLITRDVDGYILLLDILTSRCGIIALLLLGFAYNRKHILLIKSVQEVEDNLYANLNFPQPLCMCFNFRIYLDIAVNSFINFIINVYYKMNFDSLTLSDIKRLIFDTIFMFANDIIILYLIHFIKKVSDLFVLLRKNINTVEERDEKIFQYMDNLIRIVPLINACLGAMIFILIILLLFNSVVATYFLYTFTFEFDIFLYYPLWNYITIIGCVWVIRSVSYVGYFSFAGSKFTEELEELFITIRHIESECERKKRIVMFNIEQFQMRRLHSQTAITIGGTYEINTSGIFVVISVTASYLLVLIQFRQLEDLI</sequence>
<keyword evidence="3 6" id="KW-0812">Transmembrane</keyword>
<evidence type="ECO:0000256" key="6">
    <source>
        <dbReference type="RuleBase" id="RU363108"/>
    </source>
</evidence>
<keyword evidence="8" id="KW-1185">Reference proteome</keyword>
<evidence type="ECO:0000256" key="5">
    <source>
        <dbReference type="ARBA" id="ARBA00023136"/>
    </source>
</evidence>
<feature type="transmembrane region" description="Helical" evidence="6">
    <location>
        <begin position="30"/>
        <end position="48"/>
    </location>
</feature>
<dbReference type="VEuPathDB" id="VectorBase:PPAI013260"/>
<keyword evidence="5 6" id="KW-0472">Membrane</keyword>
<keyword evidence="4 6" id="KW-1133">Transmembrane helix</keyword>
<dbReference type="GO" id="GO:0007165">
    <property type="term" value="P:signal transduction"/>
    <property type="evidence" value="ECO:0007669"/>
    <property type="project" value="UniProtKB-KW"/>
</dbReference>
<evidence type="ECO:0000313" key="7">
    <source>
        <dbReference type="EnsemblMetazoa" id="PPAI013260-PA"/>
    </source>
</evidence>
<protein>
    <recommendedName>
        <fullName evidence="6">Gustatory receptor</fullName>
    </recommendedName>
</protein>